<gene>
    <name evidence="1" type="ORF">AC625_06605</name>
</gene>
<protein>
    <submittedName>
        <fullName evidence="1">Uncharacterized protein</fullName>
    </submittedName>
</protein>
<dbReference type="STRING" id="1679170.AC625_06605"/>
<keyword evidence="2" id="KW-1185">Reference proteome</keyword>
<evidence type="ECO:0000313" key="2">
    <source>
        <dbReference type="Proteomes" id="UP000037146"/>
    </source>
</evidence>
<accession>A0A0K9H135</accession>
<evidence type="ECO:0000313" key="1">
    <source>
        <dbReference type="EMBL" id="KMY52252.1"/>
    </source>
</evidence>
<dbReference type="EMBL" id="LFZW01000001">
    <property type="protein sequence ID" value="KMY52252.1"/>
    <property type="molecule type" value="Genomic_DNA"/>
</dbReference>
<organism evidence="1 2">
    <name type="scientific">Peribacillus loiseleuriae</name>
    <dbReference type="NCBI Taxonomy" id="1679170"/>
    <lineage>
        <taxon>Bacteria</taxon>
        <taxon>Bacillati</taxon>
        <taxon>Bacillota</taxon>
        <taxon>Bacilli</taxon>
        <taxon>Bacillales</taxon>
        <taxon>Bacillaceae</taxon>
        <taxon>Peribacillus</taxon>
    </lineage>
</organism>
<dbReference type="Proteomes" id="UP000037146">
    <property type="component" value="Unassembled WGS sequence"/>
</dbReference>
<sequence length="66" mass="7541">MPSSYIHFVSAARASSYPIFTKEQIRSSEQYRGQRDLVEALLKDNQTYTLKQVETTINGFLKGVVK</sequence>
<dbReference type="AlphaFoldDB" id="A0A0K9H135"/>
<proteinExistence type="predicted"/>
<name>A0A0K9H135_9BACI</name>
<reference evidence="2" key="1">
    <citation type="submission" date="2015-07" db="EMBL/GenBank/DDBJ databases">
        <title>Genome sequencing project for genomic taxonomy and phylogenomics of Bacillus-like bacteria.</title>
        <authorList>
            <person name="Liu B."/>
            <person name="Wang J."/>
            <person name="Zhu Y."/>
            <person name="Liu G."/>
            <person name="Chen Q."/>
            <person name="Chen Z."/>
            <person name="Lan J."/>
            <person name="Che J."/>
            <person name="Ge C."/>
            <person name="Shi H."/>
            <person name="Pan Z."/>
            <person name="Liu X."/>
        </authorList>
    </citation>
    <scope>NUCLEOTIDE SEQUENCE [LARGE SCALE GENOMIC DNA]</scope>
    <source>
        <strain evidence="2">FJAT-27997</strain>
    </source>
</reference>
<dbReference type="PATRIC" id="fig|1679170.3.peg.1422"/>
<comment type="caution">
    <text evidence="1">The sequence shown here is derived from an EMBL/GenBank/DDBJ whole genome shotgun (WGS) entry which is preliminary data.</text>
</comment>